<dbReference type="InterPro" id="IPR012337">
    <property type="entry name" value="RNaseH-like_sf"/>
</dbReference>
<dbReference type="PROSITE" id="PS50994">
    <property type="entry name" value="INTEGRASE"/>
    <property type="match status" value="1"/>
</dbReference>
<feature type="domain" description="Integrase catalytic" evidence="2">
    <location>
        <begin position="1330"/>
        <end position="1517"/>
    </location>
</feature>
<feature type="compositionally biased region" description="Low complexity" evidence="1">
    <location>
        <begin position="24"/>
        <end position="35"/>
    </location>
</feature>
<dbReference type="Pfam" id="PF05380">
    <property type="entry name" value="Peptidase_A17"/>
    <property type="match status" value="1"/>
</dbReference>
<dbReference type="GO" id="GO:0015074">
    <property type="term" value="P:DNA integration"/>
    <property type="evidence" value="ECO:0007669"/>
    <property type="project" value="InterPro"/>
</dbReference>
<dbReference type="Pfam" id="PF03564">
    <property type="entry name" value="DUF1759"/>
    <property type="match status" value="1"/>
</dbReference>
<dbReference type="InParanoid" id="A0A7E5VC76"/>
<evidence type="ECO:0000313" key="4">
    <source>
        <dbReference type="RefSeq" id="XP_026725896.1"/>
    </source>
</evidence>
<dbReference type="InterPro" id="IPR008042">
    <property type="entry name" value="Retrotrans_Pao"/>
</dbReference>
<reference evidence="4" key="1">
    <citation type="submission" date="2025-08" db="UniProtKB">
        <authorList>
            <consortium name="RefSeq"/>
        </authorList>
    </citation>
    <scope>IDENTIFICATION</scope>
</reference>
<dbReference type="InterPro" id="IPR000477">
    <property type="entry name" value="RT_dom"/>
</dbReference>
<keyword evidence="3" id="KW-1185">Reference proteome</keyword>
<dbReference type="GO" id="GO:0042575">
    <property type="term" value="C:DNA polymerase complex"/>
    <property type="evidence" value="ECO:0007669"/>
    <property type="project" value="UniProtKB-ARBA"/>
</dbReference>
<evidence type="ECO:0000256" key="1">
    <source>
        <dbReference type="SAM" id="MobiDB-lite"/>
    </source>
</evidence>
<dbReference type="OrthoDB" id="5876180at2759"/>
<dbReference type="SUPFAM" id="SSF56672">
    <property type="entry name" value="DNA/RNA polymerases"/>
    <property type="match status" value="1"/>
</dbReference>
<dbReference type="Gene3D" id="3.30.420.10">
    <property type="entry name" value="Ribonuclease H-like superfamily/Ribonuclease H"/>
    <property type="match status" value="1"/>
</dbReference>
<evidence type="ECO:0000313" key="3">
    <source>
        <dbReference type="Proteomes" id="UP000322000"/>
    </source>
</evidence>
<dbReference type="InterPro" id="IPR005312">
    <property type="entry name" value="DUF1759"/>
</dbReference>
<dbReference type="InterPro" id="IPR036397">
    <property type="entry name" value="RNaseH_sf"/>
</dbReference>
<dbReference type="InterPro" id="IPR001584">
    <property type="entry name" value="Integrase_cat-core"/>
</dbReference>
<organism evidence="3 4">
    <name type="scientific">Trichoplusia ni</name>
    <name type="common">Cabbage looper</name>
    <dbReference type="NCBI Taxonomy" id="7111"/>
    <lineage>
        <taxon>Eukaryota</taxon>
        <taxon>Metazoa</taxon>
        <taxon>Ecdysozoa</taxon>
        <taxon>Arthropoda</taxon>
        <taxon>Hexapoda</taxon>
        <taxon>Insecta</taxon>
        <taxon>Pterygota</taxon>
        <taxon>Neoptera</taxon>
        <taxon>Endopterygota</taxon>
        <taxon>Lepidoptera</taxon>
        <taxon>Glossata</taxon>
        <taxon>Ditrysia</taxon>
        <taxon>Noctuoidea</taxon>
        <taxon>Noctuidae</taxon>
        <taxon>Plusiinae</taxon>
        <taxon>Trichoplusia</taxon>
    </lineage>
</organism>
<sequence length="1632" mass="184766">MYHNLIATARKVITTEQGQRRQEQTSAGSVSGSEVTGGTRNFIRLPKIDLPRFDGSYQCWLEYRDTFLSLIHNNNNIDNISKFHYLRASLKGQAGEIIKNIDFKQENYSIAWKLLCERYDNSRLLINNHVKALFNAEPIVSETSAALRRLVDVTNKNIRALTLLNEPTRDTLIIYLMSSKLDATTSRDWEEHRSTLGNSPTLLQFSTFMNNKADLLETLEENNKFDNIQPPNSVKSKSFIITSQKQETKGIEKDKNKIICPLCSQTHYLYSCVEFKKLTIEDRVQKAKEFKVCLNCLRGGHIEKRCRFTRCKYCKNRHNTLLHLDQPETQVQDPMPSVSSSNVSFSADIQPTSQIHVLLSTAMVRVVNNKGKRCNARILLDSGSTANFITEKLSRSLGLSRVGTSSRVTGINSLTSNSTHSCNLTIESTYEHYQFNITCFILPEITRRLPASYINTENIPIPSGLFLADPSFNTPSDIDILLGAELFWDVIQANHISLGKNLPKLCESKLGWLISGTVPASQHKQTHVCNFSSTTSPDLNKFWELDTISPKHCLSVEERACEESFKLNTIRGSNGQFIVTMPLKEDPSVLGDSYAAAKRRFLSLEKRFQRDPIYKSMYTDFMNEYETLGHMTEDTNLPANNKNVSYFMPHHGVLRESSKTTKLRTVFDASAKSSSGLSLNDIQFVGPTVQNDLLSILMRFRQHKYVISGDIEKMYRAVELNPSQRSLQRILFRKGPSEPIKSYTLNTVTYGTASAPYLATKCLVSLAEDTDNQQVKSSIQRDFYVDDLLCGTDTLEGAIELCQNIKSILNSANFNLRKFQSNSALILKKIVDVNDDTCLDLDLSNNCTSKTLGLLWNCKLDILSFSINIDTRKTTKRNILSVISQIFDPLGLIGPCVVEAKIIMQKLWVNKCDWDDKVPQDIADQWSKFVEALKHLNSLNIPRWVICENCKINEIHIFTDSSEKAYGACVYIRSIDSSNAVTVRLLASKNRVAPVKPTTMPRLELCGALVGARLCTKVKESLTISVSRCVFWCDSTIVLSWLSAPSTQLKPFVRHRVNEIQETTLGSLWNYVPTRDNPADLVSRGVKADHISDSSLWWAGPSFLLQDESLWPKPPNDIAKQDLPELTCYVTQSNNSDIQHQTLIQELIHKYSDFNRLQRVVAYIKRYIYNLKNKNSKLVGWLSNQEIQSSLKCILLNAQLEIFPDEYSTLKLGKSLLHKNRLISLSPFLDSDGIIRVGGRLNNSPYDYNVKHPILLCSKHHITKILFQAVHKRLLHAGPQLLLANIRQNYWPLGGRNLSRFTVQKCVVCFRYKAQNVQPIMGQLPSSRSNLEFPFLNSSVDYAGPILIADRKGRGCKLVKSYICIFVCLAIKAVHLELVTDLTKEAYVAALKRFIARRGKPRSILSDNGTTFVGSDNQLRAFLQNSNLSYDVAQEGIEFNFVPAYSPHFNGVAEAAVRSTKHHLKRLLTLTHFTYEEMATCLTQIEAILNSRPLTPCSPDPLDFCALTPSHFLIGRSLTSVPHPQMTDSENISRLERFQRVEYIKQHFWKRFNTEYIYLLQQKTKWSTTTGDIKVGSLVLVKDKALPPLCWLLGRVVQTYPGSDGVARVAELKTKKGTLRRAFNNICPLPLS</sequence>
<dbReference type="Pfam" id="PF18701">
    <property type="entry name" value="DUF5641"/>
    <property type="match status" value="1"/>
</dbReference>
<dbReference type="RefSeq" id="XP_026725896.1">
    <property type="nucleotide sequence ID" value="XM_026870095.1"/>
</dbReference>
<dbReference type="Gene3D" id="2.40.70.10">
    <property type="entry name" value="Acid Proteases"/>
    <property type="match status" value="1"/>
</dbReference>
<dbReference type="InterPro" id="IPR040676">
    <property type="entry name" value="DUF5641"/>
</dbReference>
<proteinExistence type="predicted"/>
<dbReference type="GeneID" id="113492589"/>
<evidence type="ECO:0000259" key="2">
    <source>
        <dbReference type="PROSITE" id="PS50994"/>
    </source>
</evidence>
<dbReference type="Proteomes" id="UP000322000">
    <property type="component" value="Chromosome 4"/>
</dbReference>
<dbReference type="SUPFAM" id="SSF53098">
    <property type="entry name" value="Ribonuclease H-like"/>
    <property type="match status" value="1"/>
</dbReference>
<dbReference type="KEGG" id="tnl:113492589"/>
<gene>
    <name evidence="4" type="primary">LOC113492589</name>
</gene>
<dbReference type="CDD" id="cd00303">
    <property type="entry name" value="retropepsin_like"/>
    <property type="match status" value="1"/>
</dbReference>
<dbReference type="InterPro" id="IPR043502">
    <property type="entry name" value="DNA/RNA_pol_sf"/>
</dbReference>
<dbReference type="Pfam" id="PF00078">
    <property type="entry name" value="RVT_1"/>
    <property type="match status" value="1"/>
</dbReference>
<dbReference type="CDD" id="cd01644">
    <property type="entry name" value="RT_pepA17"/>
    <property type="match status" value="1"/>
</dbReference>
<dbReference type="GO" id="GO:0071897">
    <property type="term" value="P:DNA biosynthetic process"/>
    <property type="evidence" value="ECO:0007669"/>
    <property type="project" value="UniProtKB-ARBA"/>
</dbReference>
<dbReference type="PANTHER" id="PTHR47331">
    <property type="entry name" value="PHD-TYPE DOMAIN-CONTAINING PROTEIN"/>
    <property type="match status" value="1"/>
</dbReference>
<dbReference type="GO" id="GO:0003676">
    <property type="term" value="F:nucleic acid binding"/>
    <property type="evidence" value="ECO:0007669"/>
    <property type="project" value="InterPro"/>
</dbReference>
<accession>A0A7E5VC76</accession>
<dbReference type="InterPro" id="IPR021109">
    <property type="entry name" value="Peptidase_aspartic_dom_sf"/>
</dbReference>
<feature type="region of interest" description="Disordered" evidence="1">
    <location>
        <begin position="16"/>
        <end position="35"/>
    </location>
</feature>
<name>A0A7E5VC76_TRINI</name>
<dbReference type="PANTHER" id="PTHR47331:SF1">
    <property type="entry name" value="GAG-LIKE PROTEIN"/>
    <property type="match status" value="1"/>
</dbReference>
<protein>
    <submittedName>
        <fullName evidence="4">Uncharacterized protein LOC113492589 isoform X1</fullName>
    </submittedName>
</protein>